<dbReference type="KEGG" id="hadh:FRZ61_35630"/>
<proteinExistence type="inferred from homology"/>
<keyword evidence="4 6" id="KW-0067">ATP-binding</keyword>
<dbReference type="GO" id="GO:0016020">
    <property type="term" value="C:membrane"/>
    <property type="evidence" value="ECO:0007669"/>
    <property type="project" value="InterPro"/>
</dbReference>
<keyword evidence="7" id="KW-1185">Reference proteome</keyword>
<evidence type="ECO:0000313" key="6">
    <source>
        <dbReference type="EMBL" id="QEX23625.1"/>
    </source>
</evidence>
<dbReference type="PANTHER" id="PTHR46743:SF2">
    <property type="entry name" value="TEICHOIC ACIDS EXPORT ATP-BINDING PROTEIN TAGH"/>
    <property type="match status" value="1"/>
</dbReference>
<name>A0A5J6N3X0_9PROT</name>
<evidence type="ECO:0000259" key="5">
    <source>
        <dbReference type="PROSITE" id="PS50893"/>
    </source>
</evidence>
<dbReference type="SUPFAM" id="SSF52540">
    <property type="entry name" value="P-loop containing nucleoside triphosphate hydrolases"/>
    <property type="match status" value="1"/>
</dbReference>
<dbReference type="SMART" id="SM00382">
    <property type="entry name" value="AAA"/>
    <property type="match status" value="1"/>
</dbReference>
<evidence type="ECO:0000313" key="7">
    <source>
        <dbReference type="Proteomes" id="UP000325797"/>
    </source>
</evidence>
<dbReference type="Proteomes" id="UP000325797">
    <property type="component" value="Chromosome"/>
</dbReference>
<dbReference type="CDD" id="cd03220">
    <property type="entry name" value="ABC_KpsT_Wzt"/>
    <property type="match status" value="1"/>
</dbReference>
<dbReference type="Gene3D" id="3.40.50.300">
    <property type="entry name" value="P-loop containing nucleotide triphosphate hydrolases"/>
    <property type="match status" value="1"/>
</dbReference>
<feature type="domain" description="ABC transporter" evidence="5">
    <location>
        <begin position="23"/>
        <end position="244"/>
    </location>
</feature>
<keyword evidence="3" id="KW-0547">Nucleotide-binding</keyword>
<protein>
    <submittedName>
        <fullName evidence="6">Putative o-antigen/lipopolysaccharide transport ATP-binding protein ABC transporter RfbE</fullName>
    </submittedName>
</protein>
<keyword evidence="2" id="KW-0813">Transport</keyword>
<evidence type="ECO:0000256" key="4">
    <source>
        <dbReference type="ARBA" id="ARBA00022840"/>
    </source>
</evidence>
<evidence type="ECO:0000256" key="1">
    <source>
        <dbReference type="ARBA" id="ARBA00005417"/>
    </source>
</evidence>
<dbReference type="Pfam" id="PF00005">
    <property type="entry name" value="ABC_tran"/>
    <property type="match status" value="1"/>
</dbReference>
<reference evidence="6 7" key="1">
    <citation type="submission" date="2019-08" db="EMBL/GenBank/DDBJ databases">
        <title>Hyperibacter terrae gen. nov., sp. nov. and Hyperibacter viscosus sp. nov., two new members in the family Rhodospirillaceae isolated from the rhizosphere of Hypericum perforatum.</title>
        <authorList>
            <person name="Noviana Z."/>
        </authorList>
    </citation>
    <scope>NUCLEOTIDE SEQUENCE [LARGE SCALE GENOMIC DNA]</scope>
    <source>
        <strain evidence="6 7">R5959</strain>
    </source>
</reference>
<gene>
    <name evidence="6" type="ORF">FRZ61_35630</name>
</gene>
<dbReference type="InterPro" id="IPR050683">
    <property type="entry name" value="Bact_Polysacc_Export_ATP-bd"/>
</dbReference>
<dbReference type="GO" id="GO:0016887">
    <property type="term" value="F:ATP hydrolysis activity"/>
    <property type="evidence" value="ECO:0007669"/>
    <property type="project" value="InterPro"/>
</dbReference>
<dbReference type="EMBL" id="CP042582">
    <property type="protein sequence ID" value="QEX23625.1"/>
    <property type="molecule type" value="Genomic_DNA"/>
</dbReference>
<dbReference type="InterPro" id="IPR003439">
    <property type="entry name" value="ABC_transporter-like_ATP-bd"/>
</dbReference>
<dbReference type="PROSITE" id="PS50893">
    <property type="entry name" value="ABC_TRANSPORTER_2"/>
    <property type="match status" value="1"/>
</dbReference>
<dbReference type="PANTHER" id="PTHR46743">
    <property type="entry name" value="TEICHOIC ACIDS EXPORT ATP-BINDING PROTEIN TAGH"/>
    <property type="match status" value="1"/>
</dbReference>
<sequence length="245" mass="26511">MARIQLDQVSVDLPVYSVGSRSLKARLLPAGGRIAAGRHHQILVHALREVTCDFQAGDRVALIGRNGAGKSTLLSVLSGILEPAYGQVRIEGQVAGLLNIQLGMDDDASGLENIKIRGRLLGMTTAEIEERAPEIVEFAALGDHIKLPLRTYSSGMRLRLAFAIATSIAPDILLLDEIIGAGDQHFNKRATDRLHQLIQRSQIMVVASHSTAILETLCNKAMWLEGGRVRGMGDAKEVMAAYEKS</sequence>
<dbReference type="InterPro" id="IPR027417">
    <property type="entry name" value="P-loop_NTPase"/>
</dbReference>
<evidence type="ECO:0000256" key="3">
    <source>
        <dbReference type="ARBA" id="ARBA00022741"/>
    </source>
</evidence>
<organism evidence="6 7">
    <name type="scientific">Hypericibacter adhaerens</name>
    <dbReference type="NCBI Taxonomy" id="2602016"/>
    <lineage>
        <taxon>Bacteria</taxon>
        <taxon>Pseudomonadati</taxon>
        <taxon>Pseudomonadota</taxon>
        <taxon>Alphaproteobacteria</taxon>
        <taxon>Rhodospirillales</taxon>
        <taxon>Dongiaceae</taxon>
        <taxon>Hypericibacter</taxon>
    </lineage>
</organism>
<dbReference type="GO" id="GO:0140359">
    <property type="term" value="F:ABC-type transporter activity"/>
    <property type="evidence" value="ECO:0007669"/>
    <property type="project" value="InterPro"/>
</dbReference>
<dbReference type="InterPro" id="IPR003593">
    <property type="entry name" value="AAA+_ATPase"/>
</dbReference>
<dbReference type="RefSeq" id="WP_151118983.1">
    <property type="nucleotide sequence ID" value="NZ_CP042582.1"/>
</dbReference>
<dbReference type="OrthoDB" id="9778870at2"/>
<comment type="similarity">
    <text evidence="1">Belongs to the ABC transporter superfamily.</text>
</comment>
<dbReference type="AlphaFoldDB" id="A0A5J6N3X0"/>
<evidence type="ECO:0000256" key="2">
    <source>
        <dbReference type="ARBA" id="ARBA00022448"/>
    </source>
</evidence>
<accession>A0A5J6N3X0</accession>
<dbReference type="GO" id="GO:0005524">
    <property type="term" value="F:ATP binding"/>
    <property type="evidence" value="ECO:0007669"/>
    <property type="project" value="UniProtKB-KW"/>
</dbReference>
<dbReference type="InterPro" id="IPR015860">
    <property type="entry name" value="ABC_transpr_TagH-like"/>
</dbReference>